<comment type="caution">
    <text evidence="2">The sequence shown here is derived from an EMBL/GenBank/DDBJ whole genome shotgun (WGS) entry which is preliminary data.</text>
</comment>
<evidence type="ECO:0000256" key="1">
    <source>
        <dbReference type="SAM" id="SignalP"/>
    </source>
</evidence>
<dbReference type="OrthoDB" id="982633at2"/>
<keyword evidence="1" id="KW-0732">Signal</keyword>
<dbReference type="Proteomes" id="UP000297890">
    <property type="component" value="Unassembled WGS sequence"/>
</dbReference>
<dbReference type="PANTHER" id="PTHR41247">
    <property type="entry name" value="HTH-TYPE TRANSCRIPTIONAL REPRESSOR YCNK"/>
    <property type="match status" value="1"/>
</dbReference>
<dbReference type="SUPFAM" id="SSF160387">
    <property type="entry name" value="NosL/MerB-like"/>
    <property type="match status" value="1"/>
</dbReference>
<dbReference type="Gene3D" id="3.30.70.2050">
    <property type="match status" value="1"/>
</dbReference>
<reference evidence="2 3" key="1">
    <citation type="journal article" date="2019" name="ISME J.">
        <title>Candidatus Macondimonas diazotrophica, a novel gammaproteobacterial genus dominating crude-oil-contaminated coastal sediments.</title>
        <authorList>
            <person name="Karthikeyan S."/>
            <person name="Konstantinidis K."/>
        </authorList>
    </citation>
    <scope>NUCLEOTIDE SEQUENCE [LARGE SCALE GENOMIC DNA]</scope>
    <source>
        <strain evidence="2 3">KTK01</strain>
    </source>
</reference>
<gene>
    <name evidence="2" type="ORF">E4680_05620</name>
</gene>
<protein>
    <recommendedName>
        <fullName evidence="4">NosL family protein</fullName>
    </recommendedName>
</protein>
<dbReference type="PANTHER" id="PTHR41247:SF1">
    <property type="entry name" value="HTH-TYPE TRANSCRIPTIONAL REPRESSOR YCNK"/>
    <property type="match status" value="1"/>
</dbReference>
<dbReference type="AlphaFoldDB" id="A0A4Z0FAZ8"/>
<feature type="signal peptide" evidence="1">
    <location>
        <begin position="1"/>
        <end position="26"/>
    </location>
</feature>
<accession>A0A4Z0FAZ8</accession>
<organism evidence="2 3">
    <name type="scientific">Candidatus Macondimonas diazotrophica</name>
    <dbReference type="NCBI Taxonomy" id="2305248"/>
    <lineage>
        <taxon>Bacteria</taxon>
        <taxon>Pseudomonadati</taxon>
        <taxon>Pseudomonadota</taxon>
        <taxon>Gammaproteobacteria</taxon>
        <taxon>Chromatiales</taxon>
        <taxon>Ectothiorhodospiraceae</taxon>
        <taxon>Candidatus Macondimonas</taxon>
    </lineage>
</organism>
<dbReference type="EMBL" id="SRIO01000005">
    <property type="protein sequence ID" value="TFZ83111.1"/>
    <property type="molecule type" value="Genomic_DNA"/>
</dbReference>
<name>A0A4Z0FAZ8_9GAMM</name>
<dbReference type="Pfam" id="PF05573">
    <property type="entry name" value="NosL"/>
    <property type="match status" value="1"/>
</dbReference>
<evidence type="ECO:0000313" key="2">
    <source>
        <dbReference type="EMBL" id="TFZ83111.1"/>
    </source>
</evidence>
<proteinExistence type="predicted"/>
<sequence length="152" mass="16052">MGIRYWIMGVVLALGLATGPMGAALAAESVGEPATCGMCGKEMTNAHVGFVLVQPDGQEERLGCAGCGLAMLKDAPKGVKAKTLDFMRGDEIDARAAYYVRGSSFTACCEPSFLAFSRKDEAERFTKGFGGTVMDFEAAYQAVHAAHHHPGN</sequence>
<keyword evidence="3" id="KW-1185">Reference proteome</keyword>
<dbReference type="RefSeq" id="WP_135281411.1">
    <property type="nucleotide sequence ID" value="NZ_SRIO01000005.1"/>
</dbReference>
<evidence type="ECO:0008006" key="4">
    <source>
        <dbReference type="Google" id="ProtNLM"/>
    </source>
</evidence>
<feature type="chain" id="PRO_5021466339" description="NosL family protein" evidence="1">
    <location>
        <begin position="27"/>
        <end position="152"/>
    </location>
</feature>
<evidence type="ECO:0000313" key="3">
    <source>
        <dbReference type="Proteomes" id="UP000297890"/>
    </source>
</evidence>
<dbReference type="InterPro" id="IPR008719">
    <property type="entry name" value="N2O_reductase_NosL"/>
</dbReference>